<sequence length="170" mass="18223">KQDNAFPNIQSAVEGSPWSLVLPAVDWRAAGSLAGVLQAQTGVSPLYVDQETLGELRLNASLPSLLVVRLPFTSSAILMPPKEALAGNGKSIPLSPHPTSLSCGNVTGRDRLPLLAPRDAQSLHLTACPRGRALRRLEEAPGQRPGLLLLLLFYSFPRSGDRPSAQRFEV</sequence>
<dbReference type="InParanoid" id="A0A4W3GFU5"/>
<reference evidence="2" key="3">
    <citation type="journal article" date="2014" name="Nature">
        <title>Elephant shark genome provides unique insights into gnathostome evolution.</title>
        <authorList>
            <consortium name="International Elephant Shark Genome Sequencing Consortium"/>
            <person name="Venkatesh B."/>
            <person name="Lee A.P."/>
            <person name="Ravi V."/>
            <person name="Maurya A.K."/>
            <person name="Lian M.M."/>
            <person name="Swann J.B."/>
            <person name="Ohta Y."/>
            <person name="Flajnik M.F."/>
            <person name="Sutoh Y."/>
            <person name="Kasahara M."/>
            <person name="Hoon S."/>
            <person name="Gangu V."/>
            <person name="Roy S.W."/>
            <person name="Irimia M."/>
            <person name="Korzh V."/>
            <person name="Kondrychyn I."/>
            <person name="Lim Z.W."/>
            <person name="Tay B.H."/>
            <person name="Tohari S."/>
            <person name="Kong K.W."/>
            <person name="Ho S."/>
            <person name="Lorente-Galdos B."/>
            <person name="Quilez J."/>
            <person name="Marques-Bonet T."/>
            <person name="Raney B.J."/>
            <person name="Ingham P.W."/>
            <person name="Tay A."/>
            <person name="Hillier L.W."/>
            <person name="Minx P."/>
            <person name="Boehm T."/>
            <person name="Wilson R.K."/>
            <person name="Brenner S."/>
            <person name="Warren W.C."/>
        </authorList>
    </citation>
    <scope>NUCLEOTIDE SEQUENCE [LARGE SCALE GENOMIC DNA]</scope>
</reference>
<evidence type="ECO:0000313" key="1">
    <source>
        <dbReference type="Ensembl" id="ENSCMIP00000001530.1"/>
    </source>
</evidence>
<dbReference type="AlphaFoldDB" id="A0A4W3GFU5"/>
<organism evidence="1 2">
    <name type="scientific">Callorhinchus milii</name>
    <name type="common">Ghost shark</name>
    <dbReference type="NCBI Taxonomy" id="7868"/>
    <lineage>
        <taxon>Eukaryota</taxon>
        <taxon>Metazoa</taxon>
        <taxon>Chordata</taxon>
        <taxon>Craniata</taxon>
        <taxon>Vertebrata</taxon>
        <taxon>Chondrichthyes</taxon>
        <taxon>Holocephali</taxon>
        <taxon>Chimaeriformes</taxon>
        <taxon>Callorhinchidae</taxon>
        <taxon>Callorhinchus</taxon>
    </lineage>
</organism>
<protein>
    <submittedName>
        <fullName evidence="1">Uncharacterized protein</fullName>
    </submittedName>
</protein>
<evidence type="ECO:0000313" key="2">
    <source>
        <dbReference type="Proteomes" id="UP000314986"/>
    </source>
</evidence>
<dbReference type="GeneTree" id="ENSGT00940000156650"/>
<reference evidence="1" key="4">
    <citation type="submission" date="2025-08" db="UniProtKB">
        <authorList>
            <consortium name="Ensembl"/>
        </authorList>
    </citation>
    <scope>IDENTIFICATION</scope>
</reference>
<reference evidence="1" key="5">
    <citation type="submission" date="2025-09" db="UniProtKB">
        <authorList>
            <consortium name="Ensembl"/>
        </authorList>
    </citation>
    <scope>IDENTIFICATION</scope>
</reference>
<name>A0A4W3GFU5_CALMI</name>
<dbReference type="Proteomes" id="UP000314986">
    <property type="component" value="Unassembled WGS sequence"/>
</dbReference>
<reference evidence="2" key="1">
    <citation type="journal article" date="2006" name="Science">
        <title>Ancient noncoding elements conserved in the human genome.</title>
        <authorList>
            <person name="Venkatesh B."/>
            <person name="Kirkness E.F."/>
            <person name="Loh Y.H."/>
            <person name="Halpern A.L."/>
            <person name="Lee A.P."/>
            <person name="Johnson J."/>
            <person name="Dandona N."/>
            <person name="Viswanathan L.D."/>
            <person name="Tay A."/>
            <person name="Venter J.C."/>
            <person name="Strausberg R.L."/>
            <person name="Brenner S."/>
        </authorList>
    </citation>
    <scope>NUCLEOTIDE SEQUENCE [LARGE SCALE GENOMIC DNA]</scope>
</reference>
<keyword evidence="2" id="KW-1185">Reference proteome</keyword>
<reference evidence="2" key="2">
    <citation type="journal article" date="2007" name="PLoS Biol.">
        <title>Survey sequencing and comparative analysis of the elephant shark (Callorhinchus milii) genome.</title>
        <authorList>
            <person name="Venkatesh B."/>
            <person name="Kirkness E.F."/>
            <person name="Loh Y.H."/>
            <person name="Halpern A.L."/>
            <person name="Lee A.P."/>
            <person name="Johnson J."/>
            <person name="Dandona N."/>
            <person name="Viswanathan L.D."/>
            <person name="Tay A."/>
            <person name="Venter J.C."/>
            <person name="Strausberg R.L."/>
            <person name="Brenner S."/>
        </authorList>
    </citation>
    <scope>NUCLEOTIDE SEQUENCE [LARGE SCALE GENOMIC DNA]</scope>
</reference>
<proteinExistence type="predicted"/>
<accession>A0A4W3GFU5</accession>
<dbReference type="Ensembl" id="ENSCMIT00000001594.1">
    <property type="protein sequence ID" value="ENSCMIP00000001530.1"/>
    <property type="gene ID" value="ENSCMIG00000000977.1"/>
</dbReference>
<dbReference type="STRING" id="7868.ENSCMIP00000001530"/>